<evidence type="ECO:0000259" key="9">
    <source>
        <dbReference type="PROSITE" id="PS50250"/>
    </source>
</evidence>
<comment type="similarity">
    <text evidence="3">Belongs to the CSN1 family.</text>
</comment>
<evidence type="ECO:0000256" key="7">
    <source>
        <dbReference type="SAM" id="Coils"/>
    </source>
</evidence>
<dbReference type="SMART" id="SM00088">
    <property type="entry name" value="PINT"/>
    <property type="match status" value="1"/>
</dbReference>
<feature type="compositionally biased region" description="Polar residues" evidence="8">
    <location>
        <begin position="470"/>
        <end position="480"/>
    </location>
</feature>
<comment type="subcellular location">
    <subcellularLocation>
        <location evidence="2">Cytoplasm</location>
    </subcellularLocation>
    <subcellularLocation>
        <location evidence="1">Nucleus</location>
    </subcellularLocation>
</comment>
<comment type="caution">
    <text evidence="10">The sequence shown here is derived from an EMBL/GenBank/DDBJ whole genome shotgun (WGS) entry which is preliminary data.</text>
</comment>
<dbReference type="GO" id="GO:0008180">
    <property type="term" value="C:COP9 signalosome"/>
    <property type="evidence" value="ECO:0007669"/>
    <property type="project" value="UniProtKB-KW"/>
</dbReference>
<evidence type="ECO:0000256" key="8">
    <source>
        <dbReference type="SAM" id="MobiDB-lite"/>
    </source>
</evidence>
<dbReference type="InterPro" id="IPR045135">
    <property type="entry name" value="Rpn7_N"/>
</dbReference>
<evidence type="ECO:0000256" key="3">
    <source>
        <dbReference type="ARBA" id="ARBA00008793"/>
    </source>
</evidence>
<evidence type="ECO:0000256" key="4">
    <source>
        <dbReference type="ARBA" id="ARBA00022490"/>
    </source>
</evidence>
<evidence type="ECO:0000256" key="6">
    <source>
        <dbReference type="ARBA" id="ARBA00023242"/>
    </source>
</evidence>
<dbReference type="GO" id="GO:0005737">
    <property type="term" value="C:cytoplasm"/>
    <property type="evidence" value="ECO:0007669"/>
    <property type="project" value="UniProtKB-SubCell"/>
</dbReference>
<dbReference type="InterPro" id="IPR000717">
    <property type="entry name" value="PCI_dom"/>
</dbReference>
<feature type="coiled-coil region" evidence="7">
    <location>
        <begin position="142"/>
        <end position="169"/>
    </location>
</feature>
<reference evidence="10 11" key="1">
    <citation type="journal article" date="2011" name="J. Gen. Appl. Microbiol.">
        <title>Draft genome sequencing of the enigmatic yeast Saitoella complicata.</title>
        <authorList>
            <person name="Nishida H."/>
            <person name="Hamamoto M."/>
            <person name="Sugiyama J."/>
        </authorList>
    </citation>
    <scope>NUCLEOTIDE SEQUENCE [LARGE SCALE GENOMIC DNA]</scope>
    <source>
        <strain evidence="10 11">NRRL Y-17804</strain>
    </source>
</reference>
<name>A0A0E9NDS1_SAICN</name>
<dbReference type="OMA" id="IYLQNWA"/>
<dbReference type="Pfam" id="PF01399">
    <property type="entry name" value="PCI"/>
    <property type="match status" value="1"/>
</dbReference>
<dbReference type="SUPFAM" id="SSF46785">
    <property type="entry name" value="Winged helix' DNA-binding domain"/>
    <property type="match status" value="1"/>
</dbReference>
<keyword evidence="5" id="KW-0736">Signalosome</keyword>
<dbReference type="Gene3D" id="1.25.40.570">
    <property type="match status" value="1"/>
</dbReference>
<dbReference type="Pfam" id="PF10602">
    <property type="entry name" value="RPN7"/>
    <property type="match status" value="1"/>
</dbReference>
<reference evidence="10 11" key="2">
    <citation type="journal article" date="2014" name="J. Gen. Appl. Microbiol.">
        <title>The early diverging ascomycetous budding yeast Saitoella complicata has three histone deacetylases belonging to the Clr6, Hos2, and Rpd3 lineages.</title>
        <authorList>
            <person name="Nishida H."/>
            <person name="Matsumoto T."/>
            <person name="Kondo S."/>
            <person name="Hamamoto M."/>
            <person name="Yoshikawa H."/>
        </authorList>
    </citation>
    <scope>NUCLEOTIDE SEQUENCE [LARGE SCALE GENOMIC DNA]</scope>
    <source>
        <strain evidence="10 11">NRRL Y-17804</strain>
    </source>
</reference>
<evidence type="ECO:0000313" key="10">
    <source>
        <dbReference type="EMBL" id="GAO48002.1"/>
    </source>
</evidence>
<protein>
    <recommendedName>
        <fullName evidence="9">PCI domain-containing protein</fullName>
    </recommendedName>
</protein>
<gene>
    <name evidence="10" type="ORF">G7K_2192-t1</name>
</gene>
<dbReference type="AlphaFoldDB" id="A0A0E9NDS1"/>
<feature type="domain" description="PCI" evidence="9">
    <location>
        <begin position="261"/>
        <end position="431"/>
    </location>
</feature>
<dbReference type="InterPro" id="IPR019585">
    <property type="entry name" value="Rpn7/CSN1"/>
</dbReference>
<dbReference type="PANTHER" id="PTHR14145:SF2">
    <property type="entry name" value="COP9 SIGNALOSOME COMPLEX SUBUNIT 1"/>
    <property type="match status" value="1"/>
</dbReference>
<dbReference type="PANTHER" id="PTHR14145">
    <property type="entry name" value="26S PROTESOME SUBUNIT 6"/>
    <property type="match status" value="1"/>
</dbReference>
<proteinExistence type="inferred from homology"/>
<dbReference type="Proteomes" id="UP000033140">
    <property type="component" value="Unassembled WGS sequence"/>
</dbReference>
<keyword evidence="11" id="KW-1185">Reference proteome</keyword>
<evidence type="ECO:0000256" key="2">
    <source>
        <dbReference type="ARBA" id="ARBA00004496"/>
    </source>
</evidence>
<feature type="compositionally biased region" description="Acidic residues" evidence="8">
    <location>
        <begin position="481"/>
        <end position="495"/>
    </location>
</feature>
<keyword evidence="7" id="KW-0175">Coiled coil</keyword>
<evidence type="ECO:0000256" key="5">
    <source>
        <dbReference type="ARBA" id="ARBA00022790"/>
    </source>
</evidence>
<dbReference type="EMBL" id="BACD03000012">
    <property type="protein sequence ID" value="GAO48002.1"/>
    <property type="molecule type" value="Genomic_DNA"/>
</dbReference>
<reference evidence="10 11" key="3">
    <citation type="journal article" date="2015" name="Genome Announc.">
        <title>Draft Genome Sequence of the Archiascomycetous Yeast Saitoella complicata.</title>
        <authorList>
            <person name="Yamauchi K."/>
            <person name="Kondo S."/>
            <person name="Hamamoto M."/>
            <person name="Takahashi Y."/>
            <person name="Ogura Y."/>
            <person name="Hayashi T."/>
            <person name="Nishida H."/>
        </authorList>
    </citation>
    <scope>NUCLEOTIDE SEQUENCE [LARGE SCALE GENOMIC DNA]</scope>
    <source>
        <strain evidence="10 11">NRRL Y-17804</strain>
    </source>
</reference>
<dbReference type="PROSITE" id="PS50250">
    <property type="entry name" value="PCI"/>
    <property type="match status" value="1"/>
</dbReference>
<keyword evidence="6" id="KW-0539">Nucleus</keyword>
<feature type="region of interest" description="Disordered" evidence="8">
    <location>
        <begin position="470"/>
        <end position="495"/>
    </location>
</feature>
<sequence length="495" mass="55914">MPTSCAYVVGSNSSIHQVTRSKTCMKSPRNTKSLKRSLETAAMDDVEMIDEKRSTIVVKELPQFDLESWIQNYSGNTQIVRLLFIAERCPELAVDALKAAITLIKEKSLDVRRYSDAVEHLQRISPDAVEAKLDDQWIEQTSRKARSQTEKLESELKSYRNNLIKESIRMGHDDLGKHYYNIGDLSSALKSYSRIRDYCTTPTHILSMCLEVIRVSIELHNFSHAQAYVIKAQGLADSPEKAEVSPILQASNALVSLDGGRYQDAATAFLNVSPYLGMQYNYIIAPQDIATYATLCALATFSRQQLRSSLLDSPSFKPFLEYTPHLLTAAEAFYGSKYSTCFDILEKYKNDFLLDIYLSEHVEKLYKAIRQRALTQFFLPFQKVSLEKMASVFATSVETMEDELVGLIQQGVIDGRLDTQDKLLAAKQKNQRTELFVKTRSMATNYETTAKLLLTHVKLVRAGLDVKQGKSQIQTQQEQVDSGEPEPMIEDDGAF</sequence>
<evidence type="ECO:0000313" key="11">
    <source>
        <dbReference type="Proteomes" id="UP000033140"/>
    </source>
</evidence>
<organism evidence="10 11">
    <name type="scientific">Saitoella complicata (strain BCRC 22490 / CBS 7301 / JCM 7358 / NBRC 10748 / NRRL Y-17804)</name>
    <dbReference type="NCBI Taxonomy" id="698492"/>
    <lineage>
        <taxon>Eukaryota</taxon>
        <taxon>Fungi</taxon>
        <taxon>Dikarya</taxon>
        <taxon>Ascomycota</taxon>
        <taxon>Taphrinomycotina</taxon>
        <taxon>Taphrinomycotina incertae sedis</taxon>
        <taxon>Saitoella</taxon>
    </lineage>
</organism>
<dbReference type="InterPro" id="IPR036390">
    <property type="entry name" value="WH_DNA-bd_sf"/>
</dbReference>
<accession>A0A0E9NDS1</accession>
<dbReference type="STRING" id="698492.A0A0E9NDS1"/>
<evidence type="ECO:0000256" key="1">
    <source>
        <dbReference type="ARBA" id="ARBA00004123"/>
    </source>
</evidence>
<keyword evidence="4" id="KW-0963">Cytoplasm</keyword>